<dbReference type="EMBL" id="JAPWTJ010000093">
    <property type="protein sequence ID" value="KAJ8983134.1"/>
    <property type="molecule type" value="Genomic_DNA"/>
</dbReference>
<keyword evidence="2" id="KW-0722">Serine protease inhibitor</keyword>
<dbReference type="InterPro" id="IPR042178">
    <property type="entry name" value="Serpin_sf_1"/>
</dbReference>
<dbReference type="SMART" id="SM00093">
    <property type="entry name" value="SERPIN"/>
    <property type="match status" value="1"/>
</dbReference>
<evidence type="ECO:0000256" key="3">
    <source>
        <dbReference type="RuleBase" id="RU000411"/>
    </source>
</evidence>
<dbReference type="PANTHER" id="PTHR11461">
    <property type="entry name" value="SERINE PROTEASE INHIBITOR, SERPIN"/>
    <property type="match status" value="1"/>
</dbReference>
<organism evidence="5 6">
    <name type="scientific">Molorchus minor</name>
    <dbReference type="NCBI Taxonomy" id="1323400"/>
    <lineage>
        <taxon>Eukaryota</taxon>
        <taxon>Metazoa</taxon>
        <taxon>Ecdysozoa</taxon>
        <taxon>Arthropoda</taxon>
        <taxon>Hexapoda</taxon>
        <taxon>Insecta</taxon>
        <taxon>Pterygota</taxon>
        <taxon>Neoptera</taxon>
        <taxon>Endopterygota</taxon>
        <taxon>Coleoptera</taxon>
        <taxon>Polyphaga</taxon>
        <taxon>Cucujiformia</taxon>
        <taxon>Chrysomeloidea</taxon>
        <taxon>Cerambycidae</taxon>
        <taxon>Lamiinae</taxon>
        <taxon>Monochamini</taxon>
        <taxon>Molorchus</taxon>
    </lineage>
</organism>
<keyword evidence="1" id="KW-0646">Protease inhibitor</keyword>
<dbReference type="PANTHER" id="PTHR11461:SF278">
    <property type="entry name" value="SERINE PROTEASE INHIBITOR 88EA"/>
    <property type="match status" value="1"/>
</dbReference>
<dbReference type="Gene3D" id="2.30.39.10">
    <property type="entry name" value="Alpha-1-antitrypsin, domain 1"/>
    <property type="match status" value="1"/>
</dbReference>
<dbReference type="CDD" id="cd19594">
    <property type="entry name" value="serpin_crustaceans_chelicerates_insects"/>
    <property type="match status" value="1"/>
</dbReference>
<dbReference type="InterPro" id="IPR000215">
    <property type="entry name" value="Serpin_fam"/>
</dbReference>
<dbReference type="InterPro" id="IPR023796">
    <property type="entry name" value="Serpin_dom"/>
</dbReference>
<evidence type="ECO:0000256" key="1">
    <source>
        <dbReference type="ARBA" id="ARBA00022690"/>
    </source>
</evidence>
<dbReference type="SUPFAM" id="SSF56574">
    <property type="entry name" value="Serpins"/>
    <property type="match status" value="1"/>
</dbReference>
<dbReference type="PROSITE" id="PS00284">
    <property type="entry name" value="SERPIN"/>
    <property type="match status" value="1"/>
</dbReference>
<accession>A0ABQ9JYG0</accession>
<sequence length="338" mass="38601">MKICFFSPYSTYHALLIAYFMSGKQTESYLKKVLRLNEKQAKSDIYAAYKTDKLMTQLLARGAPYEFTNANKIYVSDVVPVRDCVVNDFLEELESKNFKQDPEGSRLDINNWVENTTHHMIKDLLPSGAIDQATDLVLVNAAYFKGIWEQKFNPNLTKQEVFYVNPAKQIMVDMMHVEETFKHDASEVLGAHILEMPYKGDNISMYILLPPFASTEDSIEATLKKLTLENFKSIVENDRLVSKTILESVGVGNLFKDDADFSSLTPKKISVGRGIHKARIDVNEHGTQAAAATAIFSWRMMMDEPVKFICNRPFIYIIYNAKTHTIFFIGVFRYPPKV</sequence>
<evidence type="ECO:0000259" key="4">
    <source>
        <dbReference type="SMART" id="SM00093"/>
    </source>
</evidence>
<keyword evidence="6" id="KW-1185">Reference proteome</keyword>
<dbReference type="Gene3D" id="3.30.497.10">
    <property type="entry name" value="Antithrombin, subunit I, domain 2"/>
    <property type="match status" value="1"/>
</dbReference>
<evidence type="ECO:0000313" key="6">
    <source>
        <dbReference type="Proteomes" id="UP001162164"/>
    </source>
</evidence>
<dbReference type="Proteomes" id="UP001162164">
    <property type="component" value="Unassembled WGS sequence"/>
</dbReference>
<feature type="domain" description="Serpin" evidence="4">
    <location>
        <begin position="1"/>
        <end position="335"/>
    </location>
</feature>
<dbReference type="Pfam" id="PF00079">
    <property type="entry name" value="Serpin"/>
    <property type="match status" value="1"/>
</dbReference>
<name>A0ABQ9JYG0_9CUCU</name>
<reference evidence="5" key="1">
    <citation type="journal article" date="2023" name="Insect Mol. Biol.">
        <title>Genome sequencing provides insights into the evolution of gene families encoding plant cell wall-degrading enzymes in longhorned beetles.</title>
        <authorList>
            <person name="Shin N.R."/>
            <person name="Okamura Y."/>
            <person name="Kirsch R."/>
            <person name="Pauchet Y."/>
        </authorList>
    </citation>
    <scope>NUCLEOTIDE SEQUENCE</scope>
    <source>
        <strain evidence="5">MMC_N1</strain>
    </source>
</reference>
<dbReference type="InterPro" id="IPR036186">
    <property type="entry name" value="Serpin_sf"/>
</dbReference>
<protein>
    <recommendedName>
        <fullName evidence="4">Serpin domain-containing protein</fullName>
    </recommendedName>
</protein>
<evidence type="ECO:0000256" key="2">
    <source>
        <dbReference type="ARBA" id="ARBA00022900"/>
    </source>
</evidence>
<gene>
    <name evidence="5" type="ORF">NQ317_014709</name>
</gene>
<dbReference type="InterPro" id="IPR023795">
    <property type="entry name" value="Serpin_CS"/>
</dbReference>
<proteinExistence type="inferred from homology"/>
<comment type="caution">
    <text evidence="5">The sequence shown here is derived from an EMBL/GenBank/DDBJ whole genome shotgun (WGS) entry which is preliminary data.</text>
</comment>
<dbReference type="InterPro" id="IPR042185">
    <property type="entry name" value="Serpin_sf_2"/>
</dbReference>
<evidence type="ECO:0000313" key="5">
    <source>
        <dbReference type="EMBL" id="KAJ8983134.1"/>
    </source>
</evidence>
<comment type="similarity">
    <text evidence="3">Belongs to the serpin family.</text>
</comment>